<name>A0A1M7Y830_9BACT</name>
<sequence length="224" mass="24345">MSTLFEARGISKSYLSGLDKLTVLDNVNISMQPGEMAAIVGASGSGKTTLLQILGTLAAPSAGELFFQGKPLLGKNDRAMAEFRNHSLGFIFQFHHLLPEFSALENVMMPALIAGKRKSEVVKPARDLLAKVELNHRLDHRVGELSGGEQQRTALARALIMEPALLLADEPTGNLDSRAGDLVFDLLEQLCRDRSLAVIMVTHNMALAGRMDATYTLKDGRLFS</sequence>
<dbReference type="Pfam" id="PF00005">
    <property type="entry name" value="ABC_tran"/>
    <property type="match status" value="1"/>
</dbReference>
<comment type="similarity">
    <text evidence="4">Belongs to the ABC transporter superfamily. Macrolide exporter (TC 3.A.1.122) family.</text>
</comment>
<dbReference type="CDD" id="cd03255">
    <property type="entry name" value="ABC_MJ0796_LolCDE_FtsE"/>
    <property type="match status" value="1"/>
</dbReference>
<dbReference type="GO" id="GO:0022857">
    <property type="term" value="F:transmembrane transporter activity"/>
    <property type="evidence" value="ECO:0007669"/>
    <property type="project" value="UniProtKB-ARBA"/>
</dbReference>
<organism evidence="6 7">
    <name type="scientific">Desulfopila aestuarii DSM 18488</name>
    <dbReference type="NCBI Taxonomy" id="1121416"/>
    <lineage>
        <taxon>Bacteria</taxon>
        <taxon>Pseudomonadati</taxon>
        <taxon>Thermodesulfobacteriota</taxon>
        <taxon>Desulfobulbia</taxon>
        <taxon>Desulfobulbales</taxon>
        <taxon>Desulfocapsaceae</taxon>
        <taxon>Desulfopila</taxon>
    </lineage>
</organism>
<keyword evidence="6" id="KW-0449">Lipoprotein</keyword>
<dbReference type="SUPFAM" id="SSF52540">
    <property type="entry name" value="P-loop containing nucleoside triphosphate hydrolases"/>
    <property type="match status" value="1"/>
</dbReference>
<dbReference type="InterPro" id="IPR027417">
    <property type="entry name" value="P-loop_NTPase"/>
</dbReference>
<keyword evidence="1" id="KW-0813">Transport</keyword>
<keyword evidence="2" id="KW-0547">Nucleotide-binding</keyword>
<evidence type="ECO:0000256" key="1">
    <source>
        <dbReference type="ARBA" id="ARBA00022448"/>
    </source>
</evidence>
<dbReference type="PANTHER" id="PTHR42798">
    <property type="entry name" value="LIPOPROTEIN-RELEASING SYSTEM ATP-BINDING PROTEIN LOLD"/>
    <property type="match status" value="1"/>
</dbReference>
<evidence type="ECO:0000313" key="6">
    <source>
        <dbReference type="EMBL" id="SHO48795.1"/>
    </source>
</evidence>
<evidence type="ECO:0000256" key="3">
    <source>
        <dbReference type="ARBA" id="ARBA00022840"/>
    </source>
</evidence>
<dbReference type="GO" id="GO:0005524">
    <property type="term" value="F:ATP binding"/>
    <property type="evidence" value="ECO:0007669"/>
    <property type="project" value="UniProtKB-KW"/>
</dbReference>
<dbReference type="GO" id="GO:0098796">
    <property type="term" value="C:membrane protein complex"/>
    <property type="evidence" value="ECO:0007669"/>
    <property type="project" value="UniProtKB-ARBA"/>
</dbReference>
<dbReference type="SMART" id="SM00382">
    <property type="entry name" value="AAA"/>
    <property type="match status" value="1"/>
</dbReference>
<reference evidence="6 7" key="1">
    <citation type="submission" date="2016-12" db="EMBL/GenBank/DDBJ databases">
        <authorList>
            <person name="Song W.-J."/>
            <person name="Kurnit D.M."/>
        </authorList>
    </citation>
    <scope>NUCLEOTIDE SEQUENCE [LARGE SCALE GENOMIC DNA]</scope>
    <source>
        <strain evidence="6 7">DSM 18488</strain>
    </source>
</reference>
<dbReference type="Gene3D" id="3.40.50.300">
    <property type="entry name" value="P-loop containing nucleotide triphosphate hydrolases"/>
    <property type="match status" value="1"/>
</dbReference>
<dbReference type="GO" id="GO:0016887">
    <property type="term" value="F:ATP hydrolysis activity"/>
    <property type="evidence" value="ECO:0007669"/>
    <property type="project" value="InterPro"/>
</dbReference>
<dbReference type="Proteomes" id="UP000184603">
    <property type="component" value="Unassembled WGS sequence"/>
</dbReference>
<dbReference type="PROSITE" id="PS50893">
    <property type="entry name" value="ABC_TRANSPORTER_2"/>
    <property type="match status" value="1"/>
</dbReference>
<proteinExistence type="inferred from homology"/>
<accession>A0A1M7Y830</accession>
<dbReference type="EMBL" id="FRFE01000011">
    <property type="protein sequence ID" value="SHO48795.1"/>
    <property type="molecule type" value="Genomic_DNA"/>
</dbReference>
<dbReference type="InterPro" id="IPR017911">
    <property type="entry name" value="MacB-like_ATP-bd"/>
</dbReference>
<dbReference type="AlphaFoldDB" id="A0A1M7Y830"/>
<evidence type="ECO:0000313" key="7">
    <source>
        <dbReference type="Proteomes" id="UP000184603"/>
    </source>
</evidence>
<keyword evidence="7" id="KW-1185">Reference proteome</keyword>
<dbReference type="RefSeq" id="WP_073613765.1">
    <property type="nucleotide sequence ID" value="NZ_FRFE01000011.1"/>
</dbReference>
<dbReference type="InterPro" id="IPR003593">
    <property type="entry name" value="AAA+_ATPase"/>
</dbReference>
<dbReference type="PANTHER" id="PTHR42798:SF2">
    <property type="entry name" value="ABC TRANSPORTER ATP-BINDING PROTEIN MG467-RELATED"/>
    <property type="match status" value="1"/>
</dbReference>
<evidence type="ECO:0000256" key="4">
    <source>
        <dbReference type="ARBA" id="ARBA00038388"/>
    </source>
</evidence>
<gene>
    <name evidence="6" type="ORF">SAMN02745220_02470</name>
</gene>
<dbReference type="FunFam" id="3.40.50.300:FF:000032">
    <property type="entry name" value="Export ABC transporter ATP-binding protein"/>
    <property type="match status" value="1"/>
</dbReference>
<dbReference type="InterPro" id="IPR003439">
    <property type="entry name" value="ABC_transporter-like_ATP-bd"/>
</dbReference>
<dbReference type="STRING" id="1121416.SAMN02745220_02470"/>
<dbReference type="OrthoDB" id="9809450at2"/>
<keyword evidence="3 6" id="KW-0067">ATP-binding</keyword>
<evidence type="ECO:0000259" key="5">
    <source>
        <dbReference type="PROSITE" id="PS50893"/>
    </source>
</evidence>
<protein>
    <submittedName>
        <fullName evidence="6">Lipoprotein-releasing system ATP-binding protein</fullName>
    </submittedName>
</protein>
<evidence type="ECO:0000256" key="2">
    <source>
        <dbReference type="ARBA" id="ARBA00022741"/>
    </source>
</evidence>
<feature type="domain" description="ABC transporter" evidence="5">
    <location>
        <begin position="5"/>
        <end position="224"/>
    </location>
</feature>